<proteinExistence type="predicted"/>
<dbReference type="HOGENOM" id="CLU_1713192_0_0_1"/>
<dbReference type="EMBL" id="JH719418">
    <property type="protein sequence ID" value="EJF60144.1"/>
    <property type="molecule type" value="Genomic_DNA"/>
</dbReference>
<dbReference type="KEGG" id="dsq:DICSQDRAFT_155899"/>
<reference evidence="1 2" key="1">
    <citation type="journal article" date="2012" name="Science">
        <title>The Paleozoic origin of enzymatic lignin decomposition reconstructed from 31 fungal genomes.</title>
        <authorList>
            <person name="Floudas D."/>
            <person name="Binder M."/>
            <person name="Riley R."/>
            <person name="Barry K."/>
            <person name="Blanchette R.A."/>
            <person name="Henrissat B."/>
            <person name="Martinez A.T."/>
            <person name="Otillar R."/>
            <person name="Spatafora J.W."/>
            <person name="Yadav J.S."/>
            <person name="Aerts A."/>
            <person name="Benoit I."/>
            <person name="Boyd A."/>
            <person name="Carlson A."/>
            <person name="Copeland A."/>
            <person name="Coutinho P.M."/>
            <person name="de Vries R.P."/>
            <person name="Ferreira P."/>
            <person name="Findley K."/>
            <person name="Foster B."/>
            <person name="Gaskell J."/>
            <person name="Glotzer D."/>
            <person name="Gorecki P."/>
            <person name="Heitman J."/>
            <person name="Hesse C."/>
            <person name="Hori C."/>
            <person name="Igarashi K."/>
            <person name="Jurgens J.A."/>
            <person name="Kallen N."/>
            <person name="Kersten P."/>
            <person name="Kohler A."/>
            <person name="Kuees U."/>
            <person name="Kumar T.K.A."/>
            <person name="Kuo A."/>
            <person name="LaButti K."/>
            <person name="Larrondo L.F."/>
            <person name="Lindquist E."/>
            <person name="Ling A."/>
            <person name="Lombard V."/>
            <person name="Lucas S."/>
            <person name="Lundell T."/>
            <person name="Martin R."/>
            <person name="McLaughlin D.J."/>
            <person name="Morgenstern I."/>
            <person name="Morin E."/>
            <person name="Murat C."/>
            <person name="Nagy L.G."/>
            <person name="Nolan M."/>
            <person name="Ohm R.A."/>
            <person name="Patyshakuliyeva A."/>
            <person name="Rokas A."/>
            <person name="Ruiz-Duenas F.J."/>
            <person name="Sabat G."/>
            <person name="Salamov A."/>
            <person name="Samejima M."/>
            <person name="Schmutz J."/>
            <person name="Slot J.C."/>
            <person name="St John F."/>
            <person name="Stenlid J."/>
            <person name="Sun H."/>
            <person name="Sun S."/>
            <person name="Syed K."/>
            <person name="Tsang A."/>
            <person name="Wiebenga A."/>
            <person name="Young D."/>
            <person name="Pisabarro A."/>
            <person name="Eastwood D.C."/>
            <person name="Martin F."/>
            <person name="Cullen D."/>
            <person name="Grigoriev I.V."/>
            <person name="Hibbett D.S."/>
        </authorList>
    </citation>
    <scope>NUCLEOTIDE SEQUENCE [LARGE SCALE GENOMIC DNA]</scope>
    <source>
        <strain evidence="1 2">LYAD-421 SS1</strain>
    </source>
</reference>
<protein>
    <submittedName>
        <fullName evidence="1">Uncharacterized protein</fullName>
    </submittedName>
</protein>
<name>R7SVB7_DICSQ</name>
<gene>
    <name evidence="1" type="ORF">DICSQDRAFT_155899</name>
</gene>
<sequence>MDFWLPSMHDAMTRDHKGAEWELGSERHGRSHLGRPLARTGVHVCGRGVCTYGWPPTATNYHRDASLFRVERGARCPVGLCTYLSTGCVDYARRVLGWGSIRRCTSSFVNHNVRAPATERLRDLRRTYLEREVASSRIRAPDPGPRSISPATA</sequence>
<dbReference type="AlphaFoldDB" id="R7SVB7"/>
<accession>R7SVB7</accession>
<evidence type="ECO:0000313" key="1">
    <source>
        <dbReference type="EMBL" id="EJF60144.1"/>
    </source>
</evidence>
<evidence type="ECO:0000313" key="2">
    <source>
        <dbReference type="Proteomes" id="UP000053319"/>
    </source>
</evidence>
<dbReference type="RefSeq" id="XP_007367098.1">
    <property type="nucleotide sequence ID" value="XM_007367036.1"/>
</dbReference>
<dbReference type="Proteomes" id="UP000053319">
    <property type="component" value="Unassembled WGS sequence"/>
</dbReference>
<dbReference type="GeneID" id="18837544"/>
<organism evidence="1 2">
    <name type="scientific">Dichomitus squalens (strain LYAD-421)</name>
    <name type="common">Western red white-rot fungus</name>
    <dbReference type="NCBI Taxonomy" id="732165"/>
    <lineage>
        <taxon>Eukaryota</taxon>
        <taxon>Fungi</taxon>
        <taxon>Dikarya</taxon>
        <taxon>Basidiomycota</taxon>
        <taxon>Agaricomycotina</taxon>
        <taxon>Agaricomycetes</taxon>
        <taxon>Polyporales</taxon>
        <taxon>Polyporaceae</taxon>
        <taxon>Dichomitus</taxon>
    </lineage>
</organism>